<dbReference type="PANTHER" id="PTHR16228">
    <property type="entry name" value="DIVALENT CATION TRANSPORTER SOLUTE CARRIER FAMILY 41"/>
    <property type="match status" value="1"/>
</dbReference>
<evidence type="ECO:0000256" key="7">
    <source>
        <dbReference type="ARBA" id="ARBA00023065"/>
    </source>
</evidence>
<evidence type="ECO:0000259" key="10">
    <source>
        <dbReference type="Pfam" id="PF01769"/>
    </source>
</evidence>
<keyword evidence="8 9" id="KW-0472">Membrane</keyword>
<dbReference type="InterPro" id="IPR036739">
    <property type="entry name" value="SLC41_membr_dom_sf"/>
</dbReference>
<evidence type="ECO:0000256" key="4">
    <source>
        <dbReference type="ARBA" id="ARBA00022692"/>
    </source>
</evidence>
<evidence type="ECO:0000256" key="1">
    <source>
        <dbReference type="ARBA" id="ARBA00004141"/>
    </source>
</evidence>
<dbReference type="GO" id="GO:0005886">
    <property type="term" value="C:plasma membrane"/>
    <property type="evidence" value="ECO:0007669"/>
    <property type="project" value="TreeGrafter"/>
</dbReference>
<proteinExistence type="inferred from homology"/>
<evidence type="ECO:0000313" key="12">
    <source>
        <dbReference type="Proteomes" id="UP000186303"/>
    </source>
</evidence>
<keyword evidence="5" id="KW-0460">Magnesium</keyword>
<feature type="transmembrane region" description="Helical" evidence="9">
    <location>
        <begin position="164"/>
        <end position="196"/>
    </location>
</feature>
<dbReference type="PANTHER" id="PTHR16228:SF7">
    <property type="entry name" value="SLC41A_MGTE INTEGRAL MEMBRANE DOMAIN-CONTAINING PROTEIN"/>
    <property type="match status" value="1"/>
</dbReference>
<name>A0A1M8A548_MALS4</name>
<dbReference type="EMBL" id="LT671822">
    <property type="protein sequence ID" value="SHO77314.1"/>
    <property type="molecule type" value="Genomic_DNA"/>
</dbReference>
<reference evidence="12" key="1">
    <citation type="journal article" date="2017" name="Nucleic Acids Res.">
        <title>Proteogenomics produces comprehensive and highly accurate protein-coding gene annotation in a complete genome assembly of Malassezia sympodialis.</title>
        <authorList>
            <person name="Zhu Y."/>
            <person name="Engstroem P.G."/>
            <person name="Tellgren-Roth C."/>
            <person name="Baudo C.D."/>
            <person name="Kennell J.C."/>
            <person name="Sun S."/>
            <person name="Billmyre R.B."/>
            <person name="Schroeder M.S."/>
            <person name="Andersson A."/>
            <person name="Holm T."/>
            <person name="Sigurgeirsson B."/>
            <person name="Wu G."/>
            <person name="Sankaranarayanan S.R."/>
            <person name="Siddharthan R."/>
            <person name="Sanyal K."/>
            <person name="Lundeberg J."/>
            <person name="Nystedt B."/>
            <person name="Boekhout T."/>
            <person name="Dawson T.L. Jr."/>
            <person name="Heitman J."/>
            <person name="Scheynius A."/>
            <person name="Lehtioe J."/>
        </authorList>
    </citation>
    <scope>NUCLEOTIDE SEQUENCE [LARGE SCALE GENOMIC DNA]</scope>
    <source>
        <strain evidence="12">ATCC 42132</strain>
    </source>
</reference>
<feature type="transmembrane region" description="Helical" evidence="9">
    <location>
        <begin position="240"/>
        <end position="258"/>
    </location>
</feature>
<keyword evidence="7" id="KW-0406">Ion transport</keyword>
<evidence type="ECO:0000256" key="8">
    <source>
        <dbReference type="ARBA" id="ARBA00023136"/>
    </source>
</evidence>
<evidence type="ECO:0000256" key="5">
    <source>
        <dbReference type="ARBA" id="ARBA00022842"/>
    </source>
</evidence>
<feature type="transmembrane region" description="Helical" evidence="9">
    <location>
        <begin position="47"/>
        <end position="66"/>
    </location>
</feature>
<feature type="transmembrane region" description="Helical" evidence="9">
    <location>
        <begin position="24"/>
        <end position="41"/>
    </location>
</feature>
<evidence type="ECO:0000313" key="11">
    <source>
        <dbReference type="EMBL" id="SHO77314.1"/>
    </source>
</evidence>
<dbReference type="SUPFAM" id="SSF161093">
    <property type="entry name" value="MgtE membrane domain-like"/>
    <property type="match status" value="2"/>
</dbReference>
<gene>
    <name evidence="11" type="ORF">MSYG_1655</name>
</gene>
<dbReference type="InterPro" id="IPR045349">
    <property type="entry name" value="SLC41A1-3"/>
</dbReference>
<comment type="similarity">
    <text evidence="2">Belongs to the SLC41A transporter family.</text>
</comment>
<feature type="domain" description="SLC41A/MgtE integral membrane" evidence="10">
    <location>
        <begin position="303"/>
        <end position="458"/>
    </location>
</feature>
<dbReference type="Proteomes" id="UP000186303">
    <property type="component" value="Chromosome 2"/>
</dbReference>
<organism evidence="11 12">
    <name type="scientific">Malassezia sympodialis (strain ATCC 42132)</name>
    <name type="common">Atopic eczema-associated yeast</name>
    <dbReference type="NCBI Taxonomy" id="1230383"/>
    <lineage>
        <taxon>Eukaryota</taxon>
        <taxon>Fungi</taxon>
        <taxon>Dikarya</taxon>
        <taxon>Basidiomycota</taxon>
        <taxon>Ustilaginomycotina</taxon>
        <taxon>Malasseziomycetes</taxon>
        <taxon>Malasseziales</taxon>
        <taxon>Malasseziaceae</taxon>
        <taxon>Malassezia</taxon>
    </lineage>
</organism>
<feature type="transmembrane region" description="Helical" evidence="9">
    <location>
        <begin position="376"/>
        <end position="395"/>
    </location>
</feature>
<feature type="transmembrane region" description="Helical" evidence="9">
    <location>
        <begin position="300"/>
        <end position="318"/>
    </location>
</feature>
<evidence type="ECO:0000256" key="2">
    <source>
        <dbReference type="ARBA" id="ARBA00009749"/>
    </source>
</evidence>
<comment type="subcellular location">
    <subcellularLocation>
        <location evidence="1">Membrane</location>
        <topology evidence="1">Multi-pass membrane protein</topology>
    </subcellularLocation>
</comment>
<dbReference type="VEuPathDB" id="FungiDB:MSYG_1655"/>
<evidence type="ECO:0000256" key="9">
    <source>
        <dbReference type="SAM" id="Phobius"/>
    </source>
</evidence>
<evidence type="ECO:0000256" key="3">
    <source>
        <dbReference type="ARBA" id="ARBA00022448"/>
    </source>
</evidence>
<sequence length="469" mass="50574">MIGPTGGAGTSRWAKAWSLTRETVPMLIFALLGLFFSGLELDRVSTWPAFVKVDKFLILVPILFNLKGNLEMNLSMRMTTAVRCDALTQANMGELDNYRTRRALVTGNMALLQVQSLIVSCAAGILSFELGHHDRSESNDMARRGPVHSTKPVMDKALRLRDGYFEFALVLSVAQFTASISSAFQGAFVCACTIWARYFGLNPDNIVVPLAGSFGDLVTMTCLSLCGSAFVFFEGTGFATALFVVLILASLVFAVMTARNAYVHELLGSGWLSLFAAAALSSLAGLVLERNAGRYHGYPLLAPVIAGIPGITAAVHASRLTSALHSKHFVARTRPSHGAGYIPVDAQAAEASPPMSWRQQLLESLQPQVLEWDSPIVLLFHAVVVQALFVLALHLSGTLIIDWAFSVALITVCILLAAGALALAHTLCLFLWYWDYDPDTTCLPITSALVDAMAQVCLQGAFAATQKIT</sequence>
<dbReference type="OMA" id="NDKAYHG"/>
<feature type="transmembrane region" description="Helical" evidence="9">
    <location>
        <begin position="270"/>
        <end position="288"/>
    </location>
</feature>
<dbReference type="Pfam" id="PF01769">
    <property type="entry name" value="MgtE"/>
    <property type="match status" value="2"/>
</dbReference>
<keyword evidence="4 9" id="KW-0812">Transmembrane</keyword>
<protein>
    <recommendedName>
        <fullName evidence="10">SLC41A/MgtE integral membrane domain-containing protein</fullName>
    </recommendedName>
</protein>
<keyword evidence="12" id="KW-1185">Reference proteome</keyword>
<feature type="domain" description="SLC41A/MgtE integral membrane" evidence="10">
    <location>
        <begin position="60"/>
        <end position="225"/>
    </location>
</feature>
<evidence type="ECO:0000256" key="6">
    <source>
        <dbReference type="ARBA" id="ARBA00022989"/>
    </source>
</evidence>
<feature type="transmembrane region" description="Helical" evidence="9">
    <location>
        <begin position="407"/>
        <end position="434"/>
    </location>
</feature>
<keyword evidence="6 9" id="KW-1133">Transmembrane helix</keyword>
<dbReference type="InterPro" id="IPR006667">
    <property type="entry name" value="SLC41_membr_dom"/>
</dbReference>
<dbReference type="AlphaFoldDB" id="A0A1M8A548"/>
<accession>A0A1M8A548</accession>
<dbReference type="GO" id="GO:0008324">
    <property type="term" value="F:monoatomic cation transmembrane transporter activity"/>
    <property type="evidence" value="ECO:0007669"/>
    <property type="project" value="InterPro"/>
</dbReference>
<keyword evidence="3" id="KW-0813">Transport</keyword>
<dbReference type="Gene3D" id="1.10.357.20">
    <property type="entry name" value="SLC41 divalent cation transporters, integral membrane domain"/>
    <property type="match status" value="2"/>
</dbReference>
<dbReference type="OrthoDB" id="666972at2759"/>